<keyword evidence="5 6" id="KW-0472">Membrane</keyword>
<evidence type="ECO:0000256" key="1">
    <source>
        <dbReference type="ARBA" id="ARBA00004141"/>
    </source>
</evidence>
<name>A0ABY9DL75_VITVI</name>
<evidence type="ECO:0000256" key="2">
    <source>
        <dbReference type="ARBA" id="ARBA00005982"/>
    </source>
</evidence>
<comment type="subcellular location">
    <subcellularLocation>
        <location evidence="1">Membrane</location>
        <topology evidence="1">Multi-pass membrane protein</topology>
    </subcellularLocation>
</comment>
<sequence length="132" mass="13980">MEAHESFEKSASTSSIANLTVKCDQHWSGSSNISSLAGAFVSDAYLGRFHTLLLGSMVSFLGMGTMNLTAGVTEVRPFPCNGQRNCPQPYAWQLVLLYGVLGLLAIGAGGIRTCSIAFGADQFDPTTEKGRA</sequence>
<gene>
    <name evidence="7" type="ORF">VitviT2T_026078</name>
</gene>
<dbReference type="Gene3D" id="1.20.1250.20">
    <property type="entry name" value="MFS general substrate transporter like domains"/>
    <property type="match status" value="1"/>
</dbReference>
<keyword evidence="4 6" id="KW-1133">Transmembrane helix</keyword>
<evidence type="ECO:0000256" key="3">
    <source>
        <dbReference type="ARBA" id="ARBA00022692"/>
    </source>
</evidence>
<comment type="similarity">
    <text evidence="2">Belongs to the major facilitator superfamily. Proton-dependent oligopeptide transporter (POT/PTR) (TC 2.A.17) family.</text>
</comment>
<evidence type="ECO:0000256" key="6">
    <source>
        <dbReference type="SAM" id="Phobius"/>
    </source>
</evidence>
<dbReference type="InterPro" id="IPR000109">
    <property type="entry name" value="POT_fam"/>
</dbReference>
<feature type="transmembrane region" description="Helical" evidence="6">
    <location>
        <begin position="52"/>
        <end position="70"/>
    </location>
</feature>
<dbReference type="Pfam" id="PF00854">
    <property type="entry name" value="PTR2"/>
    <property type="match status" value="1"/>
</dbReference>
<keyword evidence="3 6" id="KW-0812">Transmembrane</keyword>
<evidence type="ECO:0000313" key="8">
    <source>
        <dbReference type="Proteomes" id="UP001227230"/>
    </source>
</evidence>
<accession>A0ABY9DL75</accession>
<dbReference type="PANTHER" id="PTHR11654">
    <property type="entry name" value="OLIGOPEPTIDE TRANSPORTER-RELATED"/>
    <property type="match status" value="1"/>
</dbReference>
<evidence type="ECO:0000256" key="4">
    <source>
        <dbReference type="ARBA" id="ARBA00022989"/>
    </source>
</evidence>
<dbReference type="Proteomes" id="UP001227230">
    <property type="component" value="Chromosome 17"/>
</dbReference>
<proteinExistence type="inferred from homology"/>
<protein>
    <submittedName>
        <fullName evidence="7">Uncharacterized protein</fullName>
    </submittedName>
</protein>
<keyword evidence="8" id="KW-1185">Reference proteome</keyword>
<reference evidence="7 8" key="1">
    <citation type="journal article" date="2023" name="Hortic Res">
        <title>The complete reference genome for grapevine (Vitis vinifera L.) genetics and breeding.</title>
        <authorList>
            <person name="Shi X."/>
            <person name="Cao S."/>
            <person name="Wang X."/>
            <person name="Huang S."/>
            <person name="Wang Y."/>
            <person name="Liu Z."/>
            <person name="Liu W."/>
            <person name="Leng X."/>
            <person name="Peng Y."/>
            <person name="Wang N."/>
            <person name="Wang Y."/>
            <person name="Ma Z."/>
            <person name="Xu X."/>
            <person name="Zhang F."/>
            <person name="Xue H."/>
            <person name="Zhong H."/>
            <person name="Wang Y."/>
            <person name="Zhang K."/>
            <person name="Velt A."/>
            <person name="Avia K."/>
            <person name="Holtgrawe D."/>
            <person name="Grimplet J."/>
            <person name="Matus J.T."/>
            <person name="Ware D."/>
            <person name="Wu X."/>
            <person name="Wang H."/>
            <person name="Liu C."/>
            <person name="Fang Y."/>
            <person name="Rustenholz C."/>
            <person name="Cheng Z."/>
            <person name="Xiao H."/>
            <person name="Zhou Y."/>
        </authorList>
    </citation>
    <scope>NUCLEOTIDE SEQUENCE [LARGE SCALE GENOMIC DNA]</scope>
    <source>
        <strain evidence="8">cv. Pinot noir / PN40024</strain>
        <tissue evidence="7">Leaf</tissue>
    </source>
</reference>
<dbReference type="InterPro" id="IPR036259">
    <property type="entry name" value="MFS_trans_sf"/>
</dbReference>
<feature type="transmembrane region" description="Helical" evidence="6">
    <location>
        <begin position="90"/>
        <end position="111"/>
    </location>
</feature>
<dbReference type="EMBL" id="CP126664">
    <property type="protein sequence ID" value="WKA08347.1"/>
    <property type="molecule type" value="Genomic_DNA"/>
</dbReference>
<organism evidence="7 8">
    <name type="scientific">Vitis vinifera</name>
    <name type="common">Grape</name>
    <dbReference type="NCBI Taxonomy" id="29760"/>
    <lineage>
        <taxon>Eukaryota</taxon>
        <taxon>Viridiplantae</taxon>
        <taxon>Streptophyta</taxon>
        <taxon>Embryophyta</taxon>
        <taxon>Tracheophyta</taxon>
        <taxon>Spermatophyta</taxon>
        <taxon>Magnoliopsida</taxon>
        <taxon>eudicotyledons</taxon>
        <taxon>Gunneridae</taxon>
        <taxon>Pentapetalae</taxon>
        <taxon>rosids</taxon>
        <taxon>Vitales</taxon>
        <taxon>Vitaceae</taxon>
        <taxon>Viteae</taxon>
        <taxon>Vitis</taxon>
    </lineage>
</organism>
<evidence type="ECO:0000256" key="5">
    <source>
        <dbReference type="ARBA" id="ARBA00023136"/>
    </source>
</evidence>
<evidence type="ECO:0000313" key="7">
    <source>
        <dbReference type="EMBL" id="WKA08347.1"/>
    </source>
</evidence>